<evidence type="ECO:0000313" key="2">
    <source>
        <dbReference type="Proteomes" id="UP000009139"/>
    </source>
</evidence>
<proteinExistence type="predicted"/>
<dbReference type="AlphaFoldDB" id="G8ZHL2"/>
<sequence length="98" mass="11622">MEMEIEDVFNYLELLRARMEFTEKFYGFKMNYLPLHFEGEEVIILDKNDGKIKRLSDKRPLSEEELKEVLPKIKENIESGLIDTLITLNFQCIHGPED</sequence>
<reference evidence="1 2" key="1">
    <citation type="journal article" date="2012" name="Curr. Microbiol.">
        <title>Re-annotation of two hyperthermophilic archaea Pyrococcus abyssi GE5 and Pyrococcus furiosus DSM 3638.</title>
        <authorList>
            <person name="Gao J."/>
            <person name="Wang J."/>
        </authorList>
    </citation>
    <scope>GENOME REANNOTATION</scope>
    <source>
        <strain evidence="2">GE5 / Orsay</strain>
    </source>
</reference>
<dbReference type="Proteomes" id="UP000009139">
    <property type="component" value="Chromosome"/>
</dbReference>
<dbReference type="RefSeq" id="WP_048146997.1">
    <property type="nucleotide sequence ID" value="NC_000868.1"/>
</dbReference>
<organism evidence="1 2">
    <name type="scientific">Pyrococcus abyssi (strain GE5 / Orsay)</name>
    <dbReference type="NCBI Taxonomy" id="272844"/>
    <lineage>
        <taxon>Archaea</taxon>
        <taxon>Methanobacteriati</taxon>
        <taxon>Methanobacteriota</taxon>
        <taxon>Thermococci</taxon>
        <taxon>Thermococcales</taxon>
        <taxon>Thermococcaceae</taxon>
        <taxon>Pyrococcus</taxon>
    </lineage>
</organism>
<name>G8ZHL2_PYRAB</name>
<gene>
    <name evidence="1" type="ordered locus">PAB0931.1n</name>
</gene>
<dbReference type="EMBL" id="HE613800">
    <property type="protein sequence ID" value="CCE70849.1"/>
    <property type="molecule type" value="Genomic_DNA"/>
</dbReference>
<evidence type="ECO:0000313" key="1">
    <source>
        <dbReference type="EMBL" id="CCE70849.1"/>
    </source>
</evidence>
<protein>
    <submittedName>
        <fullName evidence="1">Uncharacterized protein</fullName>
    </submittedName>
</protein>
<accession>G8ZHL2</accession>
<comment type="miscellaneous">
    <text evidence="1">The sequence shown here is derived from an EMBL/GenBank/DDBJ third party annotation (TPA) entry.</text>
</comment>